<comment type="caution">
    <text evidence="1">The sequence shown here is derived from an EMBL/GenBank/DDBJ whole genome shotgun (WGS) entry which is preliminary data.</text>
</comment>
<accession>X1UNE8</accession>
<sequence>MTTQLEKLKDLFIKMDSIEGTTEGGRHFRMDTTGDILNAQIIHNNEAFEPAVRITDIIGKNILSNINKIDSSFFDSRHISSMVRTKRKVVELTGNKEGEKFTVLVSISNNWTRATFHYRDTSNSLSFKTQIP</sequence>
<proteinExistence type="predicted"/>
<reference evidence="1" key="1">
    <citation type="journal article" date="2014" name="Front. Microbiol.">
        <title>High frequency of phylogenetically diverse reductive dehalogenase-homologous genes in deep subseafloor sedimentary metagenomes.</title>
        <authorList>
            <person name="Kawai M."/>
            <person name="Futagami T."/>
            <person name="Toyoda A."/>
            <person name="Takaki Y."/>
            <person name="Nishi S."/>
            <person name="Hori S."/>
            <person name="Arai W."/>
            <person name="Tsubouchi T."/>
            <person name="Morono Y."/>
            <person name="Uchiyama I."/>
            <person name="Ito T."/>
            <person name="Fujiyama A."/>
            <person name="Inagaki F."/>
            <person name="Takami H."/>
        </authorList>
    </citation>
    <scope>NUCLEOTIDE SEQUENCE</scope>
    <source>
        <strain evidence="1">Expedition CK06-06</strain>
    </source>
</reference>
<feature type="non-terminal residue" evidence="1">
    <location>
        <position position="132"/>
    </location>
</feature>
<protein>
    <submittedName>
        <fullName evidence="1">Uncharacterized protein</fullName>
    </submittedName>
</protein>
<name>X1UNE8_9ZZZZ</name>
<gene>
    <name evidence="1" type="ORF">S12H4_56742</name>
</gene>
<dbReference type="AlphaFoldDB" id="X1UNE8"/>
<organism evidence="1">
    <name type="scientific">marine sediment metagenome</name>
    <dbReference type="NCBI Taxonomy" id="412755"/>
    <lineage>
        <taxon>unclassified sequences</taxon>
        <taxon>metagenomes</taxon>
        <taxon>ecological metagenomes</taxon>
    </lineage>
</organism>
<dbReference type="EMBL" id="BARW01036579">
    <property type="protein sequence ID" value="GAJ18983.1"/>
    <property type="molecule type" value="Genomic_DNA"/>
</dbReference>
<evidence type="ECO:0000313" key="1">
    <source>
        <dbReference type="EMBL" id="GAJ18983.1"/>
    </source>
</evidence>